<dbReference type="AlphaFoldDB" id="G7QA81"/>
<keyword evidence="1" id="KW-0472">Membrane</keyword>
<dbReference type="eggNOG" id="COG2755">
    <property type="taxonomic scope" value="Bacteria"/>
</dbReference>
<dbReference type="EMBL" id="CM001368">
    <property type="protein sequence ID" value="EHJ48232.1"/>
    <property type="molecule type" value="Genomic_DNA"/>
</dbReference>
<dbReference type="SUPFAM" id="SSF52266">
    <property type="entry name" value="SGNH hydrolase"/>
    <property type="match status" value="1"/>
</dbReference>
<dbReference type="Proteomes" id="UP000004662">
    <property type="component" value="Chromosome"/>
</dbReference>
<dbReference type="RefSeq" id="WP_009181610.1">
    <property type="nucleotide sequence ID" value="NZ_CM001368.1"/>
</dbReference>
<accession>G7QA81</accession>
<dbReference type="InterPro" id="IPR036514">
    <property type="entry name" value="SGNH_hydro_sf"/>
</dbReference>
<dbReference type="STRING" id="694327.DFW101_2227"/>
<gene>
    <name evidence="2" type="ORF">DFW101_2227</name>
</gene>
<proteinExistence type="predicted"/>
<keyword evidence="1" id="KW-0812">Transmembrane</keyword>
<dbReference type="OrthoDB" id="916975at2"/>
<evidence type="ECO:0000256" key="1">
    <source>
        <dbReference type="SAM" id="Phobius"/>
    </source>
</evidence>
<feature type="transmembrane region" description="Helical" evidence="1">
    <location>
        <begin position="34"/>
        <end position="59"/>
    </location>
</feature>
<keyword evidence="3" id="KW-1185">Reference proteome</keyword>
<keyword evidence="1" id="KW-1133">Transmembrane helix</keyword>
<evidence type="ECO:0008006" key="4">
    <source>
        <dbReference type="Google" id="ProtNLM"/>
    </source>
</evidence>
<dbReference type="Gene3D" id="3.40.50.1110">
    <property type="entry name" value="SGNH hydrolase"/>
    <property type="match status" value="1"/>
</dbReference>
<sequence length="346" mass="37341">MGHLLLVVLALALANGLAMWGLSRLRGRARTGGMAALVAVDAVLAVLLVLELGMALFFAQSDGFNITMSSRNWFDRHWHPVNSLGYRDVEPRPKAGSEKLVLVVGDSFAAGHGIDRPEDRFGDVLGRELGPGWRVAHASKIGWDTVDEDQALRAYPVTPNVVVLAYFVNDIYRAAEKSHFPLPFTVRFPQSAAAKYLVDHFALANFAYWRLARVGNVEDASRGFWDRLRAAYADPVVWAAHAAELDAIVDWCRDRHIRLIALLIPSLADVAGSAPMTARVAAYCKGRGVEAVDLTPVLAGRKSADLVVNSVDTHANVGLNAEMAGLLRRAILAPAALPAGPSAPAD</sequence>
<dbReference type="GO" id="GO:0016788">
    <property type="term" value="F:hydrolase activity, acting on ester bonds"/>
    <property type="evidence" value="ECO:0007669"/>
    <property type="project" value="UniProtKB-ARBA"/>
</dbReference>
<evidence type="ECO:0000313" key="3">
    <source>
        <dbReference type="Proteomes" id="UP000004662"/>
    </source>
</evidence>
<evidence type="ECO:0000313" key="2">
    <source>
        <dbReference type="EMBL" id="EHJ48232.1"/>
    </source>
</evidence>
<dbReference type="HOGENOM" id="CLU_741314_0_0_7"/>
<reference evidence="3" key="1">
    <citation type="journal article" date="2015" name="Genome Announc.">
        <title>High-Quality Draft Genome Sequence of Desulfovibrio carbinoliphilus FW-101-2B, an Organic Acid-Oxidizing Sulfate-Reducing Bacterium Isolated from Uranium(VI)-Contaminated Groundwater.</title>
        <authorList>
            <person name="Ramsay B.D."/>
            <person name="Hwang C."/>
            <person name="Woo H.L."/>
            <person name="Carroll S.L."/>
            <person name="Lucas S."/>
            <person name="Han J."/>
            <person name="Lapidus A.L."/>
            <person name="Cheng J.F."/>
            <person name="Goodwin L.A."/>
            <person name="Pitluck S."/>
            <person name="Peters L."/>
            <person name="Chertkov O."/>
            <person name="Held B."/>
            <person name="Detter J.C."/>
            <person name="Han C.S."/>
            <person name="Tapia R."/>
            <person name="Land M.L."/>
            <person name="Hauser L.J."/>
            <person name="Kyrpides N.C."/>
            <person name="Ivanova N.N."/>
            <person name="Mikhailova N."/>
            <person name="Pagani I."/>
            <person name="Woyke T."/>
            <person name="Arkin A.P."/>
            <person name="Dehal P."/>
            <person name="Chivian D."/>
            <person name="Criddle C.S."/>
            <person name="Wu W."/>
            <person name="Chakraborty R."/>
            <person name="Hazen T.C."/>
            <person name="Fields M.W."/>
        </authorList>
    </citation>
    <scope>NUCLEOTIDE SEQUENCE [LARGE SCALE GENOMIC DNA]</scope>
    <source>
        <strain evidence="3">FW-101-2B</strain>
    </source>
</reference>
<protein>
    <recommendedName>
        <fullName evidence="4">SGNH hydrolase-type esterase domain-containing protein</fullName>
    </recommendedName>
</protein>
<name>G7QA81_9BACT</name>
<organism evidence="2 3">
    <name type="scientific">Solidesulfovibrio carbinoliphilus subsp. oakridgensis</name>
    <dbReference type="NCBI Taxonomy" id="694327"/>
    <lineage>
        <taxon>Bacteria</taxon>
        <taxon>Pseudomonadati</taxon>
        <taxon>Thermodesulfobacteriota</taxon>
        <taxon>Desulfovibrionia</taxon>
        <taxon>Desulfovibrionales</taxon>
        <taxon>Desulfovibrionaceae</taxon>
        <taxon>Solidesulfovibrio</taxon>
    </lineage>
</organism>